<gene>
    <name evidence="6" type="ORF">SISSUDRAFT_212152</name>
</gene>
<keyword evidence="1 3" id="KW-0238">DNA-binding</keyword>
<dbReference type="AlphaFoldDB" id="A0A166A8V4"/>
<dbReference type="InterPro" id="IPR009071">
    <property type="entry name" value="HMG_box_dom"/>
</dbReference>
<organism evidence="6 7">
    <name type="scientific">Sistotremastrum suecicum HHB10207 ss-3</name>
    <dbReference type="NCBI Taxonomy" id="1314776"/>
    <lineage>
        <taxon>Eukaryota</taxon>
        <taxon>Fungi</taxon>
        <taxon>Dikarya</taxon>
        <taxon>Basidiomycota</taxon>
        <taxon>Agaricomycotina</taxon>
        <taxon>Agaricomycetes</taxon>
        <taxon>Sistotremastrales</taxon>
        <taxon>Sistotremastraceae</taxon>
        <taxon>Sistotremastrum</taxon>
    </lineage>
</organism>
<feature type="region of interest" description="Disordered" evidence="4">
    <location>
        <begin position="149"/>
        <end position="226"/>
    </location>
</feature>
<dbReference type="PANTHER" id="PTHR10270:SF161">
    <property type="entry name" value="SEX-DETERMINING REGION Y PROTEIN"/>
    <property type="match status" value="1"/>
</dbReference>
<proteinExistence type="predicted"/>
<reference evidence="6 7" key="1">
    <citation type="journal article" date="2016" name="Mol. Biol. Evol.">
        <title>Comparative Genomics of Early-Diverging Mushroom-Forming Fungi Provides Insights into the Origins of Lignocellulose Decay Capabilities.</title>
        <authorList>
            <person name="Nagy L.G."/>
            <person name="Riley R."/>
            <person name="Tritt A."/>
            <person name="Adam C."/>
            <person name="Daum C."/>
            <person name="Floudas D."/>
            <person name="Sun H."/>
            <person name="Yadav J.S."/>
            <person name="Pangilinan J."/>
            <person name="Larsson K.H."/>
            <person name="Matsuura K."/>
            <person name="Barry K."/>
            <person name="Labutti K."/>
            <person name="Kuo R."/>
            <person name="Ohm R.A."/>
            <person name="Bhattacharya S.S."/>
            <person name="Shirouzu T."/>
            <person name="Yoshinaga Y."/>
            <person name="Martin F.M."/>
            <person name="Grigoriev I.V."/>
            <person name="Hibbett D.S."/>
        </authorList>
    </citation>
    <scope>NUCLEOTIDE SEQUENCE [LARGE SCALE GENOMIC DNA]</scope>
    <source>
        <strain evidence="6 7">HHB10207 ss-3</strain>
    </source>
</reference>
<keyword evidence="2" id="KW-0804">Transcription</keyword>
<dbReference type="SUPFAM" id="SSF47095">
    <property type="entry name" value="HMG-box"/>
    <property type="match status" value="1"/>
</dbReference>
<name>A0A166A8V4_9AGAM</name>
<dbReference type="EMBL" id="KV428153">
    <property type="protein sequence ID" value="KZT35083.1"/>
    <property type="molecule type" value="Genomic_DNA"/>
</dbReference>
<evidence type="ECO:0000313" key="6">
    <source>
        <dbReference type="EMBL" id="KZT35083.1"/>
    </source>
</evidence>
<evidence type="ECO:0000256" key="3">
    <source>
        <dbReference type="PROSITE-ProRule" id="PRU00267"/>
    </source>
</evidence>
<dbReference type="SMART" id="SM00398">
    <property type="entry name" value="HMG"/>
    <property type="match status" value="1"/>
</dbReference>
<feature type="DNA-binding region" description="HMG box" evidence="3">
    <location>
        <begin position="85"/>
        <end position="153"/>
    </location>
</feature>
<dbReference type="InterPro" id="IPR050140">
    <property type="entry name" value="SRY-related_HMG-box_TF-like"/>
</dbReference>
<feature type="compositionally biased region" description="Low complexity" evidence="4">
    <location>
        <begin position="489"/>
        <end position="506"/>
    </location>
</feature>
<sequence length="628" mass="67055">MNNFSNSHLPDAQMAHHLAQHSRHPLPSPTDDPNHHNGDPNLAVIDSDHDHELDLENEHSPEHSPEQGDAHAALTSQSLNVDGTPKRPMNAFMIFARRRRPQVSAANHMMRTGEISKILSKEWNAMTMSDKQFYLDQAKKLKENFNSRYPDYVYRRRPNNSRKRRRTGSGSTNTGSVGEEGRDSEEAPDHPREEPDDEYSYASGAAFPHPSSTAQSSSSANTSSSVLPYPERFNQLAWPPLSGGPLTLNTSAAVTRPHASISPSVPSSHSHRPFHSDDISAWRGLPSSVSDSGASFRDLNPTSRPSTNWFSPTTSSSSIHDIATPSSNTGGAGPHNRHRSHSLLSLHTKSKTEPWTPTLSHSSLGHPLSSISTNPSSAGGRPWSASTSSGSSDSGPPHTHAHIPRSVASPPEANTEFEAPTAPFFPSSSLGAQRPSTAGAPSASHGAHLQSSNDYFAQMSVLQHQQHPSQNLHHHQPSHPQNSGNVTHSIQSQNQSNSPPLSASSVVSSNYIPASSTTTATAFSQINLRSVGPPRSHAMYGPNFGLAPGTPPFASTNGIGTSLPLTTSLSYPVHLSLPTHVLPPAHAIAINTTSPGPTSPASTSGLPIGIWDTHHSVKTDVDLGGPPP</sequence>
<evidence type="ECO:0000256" key="4">
    <source>
        <dbReference type="SAM" id="MobiDB-lite"/>
    </source>
</evidence>
<evidence type="ECO:0000256" key="2">
    <source>
        <dbReference type="ARBA" id="ARBA00023163"/>
    </source>
</evidence>
<feature type="compositionally biased region" description="Polar residues" evidence="4">
    <location>
        <begin position="426"/>
        <end position="436"/>
    </location>
</feature>
<protein>
    <recommendedName>
        <fullName evidence="5">HMG box domain-containing protein</fullName>
    </recommendedName>
</protein>
<evidence type="ECO:0000256" key="1">
    <source>
        <dbReference type="ARBA" id="ARBA00023125"/>
    </source>
</evidence>
<feature type="compositionally biased region" description="Basic and acidic residues" evidence="4">
    <location>
        <begin position="179"/>
        <end position="193"/>
    </location>
</feature>
<keyword evidence="7" id="KW-1185">Reference proteome</keyword>
<accession>A0A166A8V4</accession>
<dbReference type="PANTHER" id="PTHR10270">
    <property type="entry name" value="SOX TRANSCRIPTION FACTOR"/>
    <property type="match status" value="1"/>
</dbReference>
<dbReference type="Gene3D" id="1.10.30.10">
    <property type="entry name" value="High mobility group box domain"/>
    <property type="match status" value="1"/>
</dbReference>
<dbReference type="Proteomes" id="UP000076798">
    <property type="component" value="Unassembled WGS sequence"/>
</dbReference>
<feature type="compositionally biased region" description="Polar residues" evidence="4">
    <location>
        <begin position="478"/>
        <end position="488"/>
    </location>
</feature>
<dbReference type="GO" id="GO:0001228">
    <property type="term" value="F:DNA-binding transcription activator activity, RNA polymerase II-specific"/>
    <property type="evidence" value="ECO:0007669"/>
    <property type="project" value="TreeGrafter"/>
</dbReference>
<dbReference type="PROSITE" id="PS50118">
    <property type="entry name" value="HMG_BOX_2"/>
    <property type="match status" value="1"/>
</dbReference>
<dbReference type="GO" id="GO:0005634">
    <property type="term" value="C:nucleus"/>
    <property type="evidence" value="ECO:0007669"/>
    <property type="project" value="UniProtKB-UniRule"/>
</dbReference>
<dbReference type="GO" id="GO:0030154">
    <property type="term" value="P:cell differentiation"/>
    <property type="evidence" value="ECO:0007669"/>
    <property type="project" value="TreeGrafter"/>
</dbReference>
<dbReference type="OrthoDB" id="1919336at2759"/>
<keyword evidence="3" id="KW-0539">Nucleus</keyword>
<dbReference type="STRING" id="1314776.A0A166A8V4"/>
<feature type="compositionally biased region" description="Low complexity" evidence="4">
    <location>
        <begin position="257"/>
        <end position="268"/>
    </location>
</feature>
<feature type="compositionally biased region" description="Low complexity" evidence="4">
    <location>
        <begin position="211"/>
        <end position="225"/>
    </location>
</feature>
<feature type="compositionally biased region" description="Basic residues" evidence="4">
    <location>
        <begin position="155"/>
        <end position="167"/>
    </location>
</feature>
<feature type="domain" description="HMG box" evidence="5">
    <location>
        <begin position="85"/>
        <end position="153"/>
    </location>
</feature>
<evidence type="ECO:0000313" key="7">
    <source>
        <dbReference type="Proteomes" id="UP000076798"/>
    </source>
</evidence>
<feature type="region of interest" description="Disordered" evidence="4">
    <location>
        <begin position="255"/>
        <end position="448"/>
    </location>
</feature>
<dbReference type="InterPro" id="IPR036910">
    <property type="entry name" value="HMG_box_dom_sf"/>
</dbReference>
<feature type="compositionally biased region" description="Low complexity" evidence="4">
    <location>
        <begin position="357"/>
        <end position="373"/>
    </location>
</feature>
<dbReference type="Pfam" id="PF00505">
    <property type="entry name" value="HMG_box"/>
    <property type="match status" value="1"/>
</dbReference>
<feature type="compositionally biased region" description="Low complexity" evidence="4">
    <location>
        <begin position="384"/>
        <end position="398"/>
    </location>
</feature>
<feature type="region of interest" description="Disordered" evidence="4">
    <location>
        <begin position="463"/>
        <end position="506"/>
    </location>
</feature>
<evidence type="ECO:0000259" key="5">
    <source>
        <dbReference type="PROSITE" id="PS50118"/>
    </source>
</evidence>
<feature type="compositionally biased region" description="Polar residues" evidence="4">
    <location>
        <begin position="300"/>
        <end position="329"/>
    </location>
</feature>
<feature type="region of interest" description="Disordered" evidence="4">
    <location>
        <begin position="16"/>
        <end position="45"/>
    </location>
</feature>
<dbReference type="GO" id="GO:0000978">
    <property type="term" value="F:RNA polymerase II cis-regulatory region sequence-specific DNA binding"/>
    <property type="evidence" value="ECO:0007669"/>
    <property type="project" value="TreeGrafter"/>
</dbReference>